<keyword evidence="1" id="KW-0812">Transmembrane</keyword>
<sequence length="799" mass="82970">MAGGARDLVFTVLGIDKASKTFDKVGDSIDRMGNRATKTLVGVAGGSAAAAAGVAAAVGALPLAFIGLGAVALRENAAVRDSFDDLSETVRTGLTADAAPLESAFVGAAEEMGAAYEELRPLMRDAFAASAPYVATLTKGVTDFARNAMPGMVTSVERAGPVIDGMASLMADAGAGVGDFFEIVSTGSDDAGAGIEHFGQLIRGVLPEVGGVLVGLTGVWAEHGDEVAEVITRVIGVINDMSGGALPVMSSAVGVALDVLSGVLNVIEPLSGVLGPLIGLWLSMAAAMRGMRAVREVVSGVATSMIQFSDNTRRAAGSGSVLQTAGRGMLGVLGGPFGAALAAAAIGLALFGSASQNAEGDQRSLSSALRDSAGAFDSNARAAIMQSEQYQDIANSVEAAGLTHAEYVDALIAGGPALDALKAKLQAYNQTAFEQQGTFQGVRGSMQEQSEASVDLLLATDGLRSTVAGAIEEQRQYAEGVDGAGAAMQSSVPGADSLREAMDTLKTSTADTADRVDALNSAWRQLFGIEITMEEATAGFEESLDNLRESIEGVRSGTANWHAALFAADGQINTTTKEGRELHESLIRQGDEYRRLAQTAYDTAIRQGQSQQQATADAFNAVNQRRAQFLAEAQQMGFTAAEAQRLADKYFGMPRDILTVIRGDTGQAYTAVTAWENWFRPRSQQTIYIETQVSRQIGGHFTREGYRRGAGGTATRAHGGPIASQRSVLVGEHGPELLVPSGPGRVLPTHETRRVLAQAGPSSEPAPRATVHIGTFVAQPNQSPYDIAADLDWISRGGG</sequence>
<dbReference type="AlphaFoldDB" id="A0A1I4YL91"/>
<dbReference type="RefSeq" id="WP_093152009.1">
    <property type="nucleotide sequence ID" value="NZ_FOUP01000004.1"/>
</dbReference>
<gene>
    <name evidence="2" type="ORF">ATL45_0971</name>
    <name evidence="3" type="ORF">SAMN05421805_104187</name>
</gene>
<organism evidence="3 4">
    <name type="scientific">Saccharopolyspora antimicrobica</name>
    <dbReference type="NCBI Taxonomy" id="455193"/>
    <lineage>
        <taxon>Bacteria</taxon>
        <taxon>Bacillati</taxon>
        <taxon>Actinomycetota</taxon>
        <taxon>Actinomycetes</taxon>
        <taxon>Pseudonocardiales</taxon>
        <taxon>Pseudonocardiaceae</taxon>
        <taxon>Saccharopolyspora</taxon>
    </lineage>
</organism>
<dbReference type="OrthoDB" id="5188478at2"/>
<reference evidence="2 5" key="2">
    <citation type="submission" date="2018-10" db="EMBL/GenBank/DDBJ databases">
        <title>Sequencing the genomes of 1000 actinobacteria strains.</title>
        <authorList>
            <person name="Klenk H.-P."/>
        </authorList>
    </citation>
    <scope>NUCLEOTIDE SEQUENCE [LARGE SCALE GENOMIC DNA]</scope>
    <source>
        <strain evidence="2 5">DSM 45119</strain>
    </source>
</reference>
<proteinExistence type="predicted"/>
<accession>A0A1I4YL91</accession>
<dbReference type="Proteomes" id="UP000270697">
    <property type="component" value="Unassembled WGS sequence"/>
</dbReference>
<dbReference type="EMBL" id="RBXX01000002">
    <property type="protein sequence ID" value="RKT82716.1"/>
    <property type="molecule type" value="Genomic_DNA"/>
</dbReference>
<reference evidence="3 4" key="1">
    <citation type="submission" date="2016-10" db="EMBL/GenBank/DDBJ databases">
        <authorList>
            <person name="de Groot N.N."/>
        </authorList>
    </citation>
    <scope>NUCLEOTIDE SEQUENCE [LARGE SCALE GENOMIC DNA]</scope>
    <source>
        <strain evidence="3 4">CPCC 201259</strain>
    </source>
</reference>
<dbReference type="EMBL" id="FOUP01000004">
    <property type="protein sequence ID" value="SFN38543.1"/>
    <property type="molecule type" value="Genomic_DNA"/>
</dbReference>
<evidence type="ECO:0000313" key="4">
    <source>
        <dbReference type="Proteomes" id="UP000199398"/>
    </source>
</evidence>
<evidence type="ECO:0000313" key="3">
    <source>
        <dbReference type="EMBL" id="SFN38543.1"/>
    </source>
</evidence>
<protein>
    <submittedName>
        <fullName evidence="3">Uncharacterized protein</fullName>
    </submittedName>
</protein>
<keyword evidence="1" id="KW-1133">Transmembrane helix</keyword>
<name>A0A1I4YL91_9PSEU</name>
<keyword evidence="1" id="KW-0472">Membrane</keyword>
<evidence type="ECO:0000313" key="2">
    <source>
        <dbReference type="EMBL" id="RKT82716.1"/>
    </source>
</evidence>
<keyword evidence="5" id="KW-1185">Reference proteome</keyword>
<evidence type="ECO:0000256" key="1">
    <source>
        <dbReference type="SAM" id="Phobius"/>
    </source>
</evidence>
<feature type="transmembrane region" description="Helical" evidence="1">
    <location>
        <begin position="48"/>
        <end position="73"/>
    </location>
</feature>
<evidence type="ECO:0000313" key="5">
    <source>
        <dbReference type="Proteomes" id="UP000270697"/>
    </source>
</evidence>
<dbReference type="Proteomes" id="UP000199398">
    <property type="component" value="Unassembled WGS sequence"/>
</dbReference>
<dbReference type="STRING" id="455193.SAMN05421805_104187"/>